<accession>A0A926ZEE0</accession>
<organism evidence="1 2">
    <name type="scientific">Aerosakkonema funiforme FACHB-1375</name>
    <dbReference type="NCBI Taxonomy" id="2949571"/>
    <lineage>
        <taxon>Bacteria</taxon>
        <taxon>Bacillati</taxon>
        <taxon>Cyanobacteriota</taxon>
        <taxon>Cyanophyceae</taxon>
        <taxon>Oscillatoriophycideae</taxon>
        <taxon>Aerosakkonematales</taxon>
        <taxon>Aerosakkonemataceae</taxon>
        <taxon>Aerosakkonema</taxon>
    </lineage>
</organism>
<sequence length="72" mass="7518">MKASIKTLISLPLMLLFTGSAFVVLAVSVVLMAAESLLSAVLPQAKAAKKVVGEGVSNAKYRLEKSKTVDAL</sequence>
<gene>
    <name evidence="1" type="ORF">H6G03_02345</name>
</gene>
<name>A0A926ZEE0_9CYAN</name>
<dbReference type="AlphaFoldDB" id="A0A926ZEE0"/>
<proteinExistence type="predicted"/>
<keyword evidence="2" id="KW-1185">Reference proteome</keyword>
<dbReference type="EMBL" id="JACJPW010000004">
    <property type="protein sequence ID" value="MBD2179963.1"/>
    <property type="molecule type" value="Genomic_DNA"/>
</dbReference>
<dbReference type="Proteomes" id="UP000641646">
    <property type="component" value="Unassembled WGS sequence"/>
</dbReference>
<evidence type="ECO:0000313" key="1">
    <source>
        <dbReference type="EMBL" id="MBD2179963.1"/>
    </source>
</evidence>
<dbReference type="RefSeq" id="WP_190461694.1">
    <property type="nucleotide sequence ID" value="NZ_JACJPW010000004.1"/>
</dbReference>
<comment type="caution">
    <text evidence="1">The sequence shown here is derived from an EMBL/GenBank/DDBJ whole genome shotgun (WGS) entry which is preliminary data.</text>
</comment>
<reference evidence="1" key="2">
    <citation type="submission" date="2020-08" db="EMBL/GenBank/DDBJ databases">
        <authorList>
            <person name="Chen M."/>
            <person name="Teng W."/>
            <person name="Zhao L."/>
            <person name="Hu C."/>
            <person name="Zhou Y."/>
            <person name="Han B."/>
            <person name="Song L."/>
            <person name="Shu W."/>
        </authorList>
    </citation>
    <scope>NUCLEOTIDE SEQUENCE</scope>
    <source>
        <strain evidence="1">FACHB-1375</strain>
    </source>
</reference>
<evidence type="ECO:0000313" key="2">
    <source>
        <dbReference type="Proteomes" id="UP000641646"/>
    </source>
</evidence>
<protein>
    <submittedName>
        <fullName evidence="1">Uncharacterized protein</fullName>
    </submittedName>
</protein>
<reference evidence="1" key="1">
    <citation type="journal article" date="2015" name="ISME J.">
        <title>Draft Genome Sequence of Streptomyces incarnatus NRRL8089, which Produces the Nucleoside Antibiotic Sinefungin.</title>
        <authorList>
            <person name="Oshima K."/>
            <person name="Hattori M."/>
            <person name="Shimizu H."/>
            <person name="Fukuda K."/>
            <person name="Nemoto M."/>
            <person name="Inagaki K."/>
            <person name="Tamura T."/>
        </authorList>
    </citation>
    <scope>NUCLEOTIDE SEQUENCE</scope>
    <source>
        <strain evidence="1">FACHB-1375</strain>
    </source>
</reference>